<evidence type="ECO:0008006" key="6">
    <source>
        <dbReference type="Google" id="ProtNLM"/>
    </source>
</evidence>
<keyword evidence="2" id="KW-0143">Chaperone</keyword>
<evidence type="ECO:0000313" key="4">
    <source>
        <dbReference type="EMBL" id="CAD8194285.1"/>
    </source>
</evidence>
<feature type="compositionally biased region" description="Basic and acidic residues" evidence="3">
    <location>
        <begin position="298"/>
        <end position="323"/>
    </location>
</feature>
<protein>
    <recommendedName>
        <fullName evidence="6">Heat shock protein 90</fullName>
    </recommendedName>
</protein>
<evidence type="ECO:0000256" key="2">
    <source>
        <dbReference type="ARBA" id="ARBA00023186"/>
    </source>
</evidence>
<comment type="caution">
    <text evidence="4">The sequence shown here is derived from an EMBL/GenBank/DDBJ whole genome shotgun (WGS) entry which is preliminary data.</text>
</comment>
<feature type="region of interest" description="Disordered" evidence="3">
    <location>
        <begin position="283"/>
        <end position="323"/>
    </location>
</feature>
<dbReference type="Proteomes" id="UP000683925">
    <property type="component" value="Unassembled WGS sequence"/>
</dbReference>
<comment type="similarity">
    <text evidence="1">Belongs to the heat shock protein 90 family.</text>
</comment>
<evidence type="ECO:0000256" key="1">
    <source>
        <dbReference type="ARBA" id="ARBA00008239"/>
    </source>
</evidence>
<dbReference type="InterPro" id="IPR001404">
    <property type="entry name" value="Hsp90_fam"/>
</dbReference>
<evidence type="ECO:0000256" key="3">
    <source>
        <dbReference type="SAM" id="MobiDB-lite"/>
    </source>
</evidence>
<reference evidence="4" key="1">
    <citation type="submission" date="2021-01" db="EMBL/GenBank/DDBJ databases">
        <authorList>
            <consortium name="Genoscope - CEA"/>
            <person name="William W."/>
        </authorList>
    </citation>
    <scope>NUCLEOTIDE SEQUENCE</scope>
</reference>
<dbReference type="GO" id="GO:0005524">
    <property type="term" value="F:ATP binding"/>
    <property type="evidence" value="ECO:0007669"/>
    <property type="project" value="InterPro"/>
</dbReference>
<gene>
    <name evidence="4" type="ORF">POCTA_138.1.T1060155</name>
</gene>
<dbReference type="FunFam" id="1.20.120.790:FF:000014">
    <property type="entry name" value="Heat shock protein"/>
    <property type="match status" value="1"/>
</dbReference>
<dbReference type="EMBL" id="CAJJDP010000106">
    <property type="protein sequence ID" value="CAD8194285.1"/>
    <property type="molecule type" value="Genomic_DNA"/>
</dbReference>
<dbReference type="GO" id="GO:0140662">
    <property type="term" value="F:ATP-dependent protein folding chaperone"/>
    <property type="evidence" value="ECO:0007669"/>
    <property type="project" value="InterPro"/>
</dbReference>
<evidence type="ECO:0000313" key="5">
    <source>
        <dbReference type="Proteomes" id="UP000683925"/>
    </source>
</evidence>
<dbReference type="OrthoDB" id="28737at2759"/>
<dbReference type="GO" id="GO:0051082">
    <property type="term" value="F:unfolded protein binding"/>
    <property type="evidence" value="ECO:0007669"/>
    <property type="project" value="InterPro"/>
</dbReference>
<accession>A0A8S1X179</accession>
<dbReference type="Pfam" id="PF00183">
    <property type="entry name" value="HSP90"/>
    <property type="match status" value="1"/>
</dbReference>
<dbReference type="GO" id="GO:0016887">
    <property type="term" value="F:ATP hydrolysis activity"/>
    <property type="evidence" value="ECO:0007669"/>
    <property type="project" value="InterPro"/>
</dbReference>
<dbReference type="AlphaFoldDB" id="A0A8S1X179"/>
<sequence>MDNKWNYFHLLSDHINSRLIQHNIFLIQHYPYIKYYTQYFILGGIQARIQLNQLHSMTILKEQNQDKILSITWQVKIKNNCCLIKKGYEVLLLEDPVDEFTFQHLNEYKQKKLVNVGKGDFKQPEDNDEQRKKQKALKKVFQPLTDWWRKLLSENVDSVVISQRLIEDPIIVVSSESGYSANMERISKAQAYSSKGSNSQQFGKKIVEINPNHQAIQELLQRVKDDPDQETEEMARVLYEAALVNSGYSIPNPEKFASRFYKLFNSALGIDRDAPIKEFEVEIEEEPETSSEPTIDQDGTKWEKVNTDDAKWETVSDDKRDDL</sequence>
<dbReference type="OMA" id="WVALTTH"/>
<dbReference type="PANTHER" id="PTHR11528">
    <property type="entry name" value="HEAT SHOCK PROTEIN 90 FAMILY MEMBER"/>
    <property type="match status" value="1"/>
</dbReference>
<name>A0A8S1X179_PAROT</name>
<keyword evidence="5" id="KW-1185">Reference proteome</keyword>
<organism evidence="4 5">
    <name type="scientific">Paramecium octaurelia</name>
    <dbReference type="NCBI Taxonomy" id="43137"/>
    <lineage>
        <taxon>Eukaryota</taxon>
        <taxon>Sar</taxon>
        <taxon>Alveolata</taxon>
        <taxon>Ciliophora</taxon>
        <taxon>Intramacronucleata</taxon>
        <taxon>Oligohymenophorea</taxon>
        <taxon>Peniculida</taxon>
        <taxon>Parameciidae</taxon>
        <taxon>Paramecium</taxon>
    </lineage>
</organism>
<proteinExistence type="inferred from homology"/>